<organism evidence="8 9">
    <name type="scientific">Tahibacter aquaticus</name>
    <dbReference type="NCBI Taxonomy" id="520092"/>
    <lineage>
        <taxon>Bacteria</taxon>
        <taxon>Pseudomonadati</taxon>
        <taxon>Pseudomonadota</taxon>
        <taxon>Gammaproteobacteria</taxon>
        <taxon>Lysobacterales</taxon>
        <taxon>Rhodanobacteraceae</taxon>
        <taxon>Tahibacter</taxon>
    </lineage>
</organism>
<keyword evidence="7" id="KW-0050">Antiport</keyword>
<accession>A0A4R6Z6K5</accession>
<feature type="transmembrane region" description="Helical" evidence="7">
    <location>
        <begin position="359"/>
        <end position="384"/>
    </location>
</feature>
<feature type="transmembrane region" description="Helical" evidence="7">
    <location>
        <begin position="243"/>
        <end position="265"/>
    </location>
</feature>
<dbReference type="PANTHER" id="PTHR30341:SF0">
    <property type="entry name" value="NA(+)_H(+) ANTIPORTER NHAA"/>
    <property type="match status" value="1"/>
</dbReference>
<keyword evidence="4 7" id="KW-1133">Transmembrane helix</keyword>
<dbReference type="InterPro" id="IPR023171">
    <property type="entry name" value="Na/H_antiporter_dom_sf"/>
</dbReference>
<dbReference type="GO" id="GO:0006885">
    <property type="term" value="P:regulation of pH"/>
    <property type="evidence" value="ECO:0007669"/>
    <property type="project" value="UniProtKB-UniRule"/>
</dbReference>
<evidence type="ECO:0000313" key="9">
    <source>
        <dbReference type="Proteomes" id="UP000295293"/>
    </source>
</evidence>
<dbReference type="HAMAP" id="MF_01844">
    <property type="entry name" value="NhaA"/>
    <property type="match status" value="1"/>
</dbReference>
<dbReference type="AlphaFoldDB" id="A0A4R6Z6K5"/>
<evidence type="ECO:0000256" key="7">
    <source>
        <dbReference type="HAMAP-Rule" id="MF_01844"/>
    </source>
</evidence>
<keyword evidence="9" id="KW-1185">Reference proteome</keyword>
<evidence type="ECO:0000256" key="3">
    <source>
        <dbReference type="ARBA" id="ARBA00022692"/>
    </source>
</evidence>
<feature type="transmembrane region" description="Helical" evidence="7">
    <location>
        <begin position="183"/>
        <end position="204"/>
    </location>
</feature>
<comment type="catalytic activity">
    <reaction evidence="7">
        <text>Na(+)(in) + 2 H(+)(out) = Na(+)(out) + 2 H(+)(in)</text>
        <dbReference type="Rhea" id="RHEA:29251"/>
        <dbReference type="ChEBI" id="CHEBI:15378"/>
        <dbReference type="ChEBI" id="CHEBI:29101"/>
    </reaction>
</comment>
<keyword evidence="2 7" id="KW-1003">Cell membrane</keyword>
<evidence type="ECO:0000256" key="2">
    <source>
        <dbReference type="ARBA" id="ARBA00022475"/>
    </source>
</evidence>
<dbReference type="Gene3D" id="1.20.1530.10">
    <property type="entry name" value="Na+/H+ antiporter like domain"/>
    <property type="match status" value="1"/>
</dbReference>
<proteinExistence type="inferred from homology"/>
<dbReference type="InterPro" id="IPR004670">
    <property type="entry name" value="NhaA"/>
</dbReference>
<dbReference type="EMBL" id="SNZH01000002">
    <property type="protein sequence ID" value="TDR47362.1"/>
    <property type="molecule type" value="Genomic_DNA"/>
</dbReference>
<keyword evidence="7" id="KW-0406">Ion transport</keyword>
<feature type="transmembrane region" description="Helical" evidence="7">
    <location>
        <begin position="89"/>
        <end position="109"/>
    </location>
</feature>
<feature type="transmembrane region" description="Helical" evidence="7">
    <location>
        <begin position="38"/>
        <end position="60"/>
    </location>
</feature>
<comment type="function">
    <text evidence="7">Na(+)/H(+) antiporter that extrudes sodium in exchange for external protons.</text>
</comment>
<keyword evidence="7" id="KW-0813">Transport</keyword>
<name>A0A4R6Z6K5_9GAMM</name>
<reference evidence="8 9" key="1">
    <citation type="submission" date="2019-03" db="EMBL/GenBank/DDBJ databases">
        <title>Genomic Encyclopedia of Type Strains, Phase IV (KMG-IV): sequencing the most valuable type-strain genomes for metagenomic binning, comparative biology and taxonomic classification.</title>
        <authorList>
            <person name="Goeker M."/>
        </authorList>
    </citation>
    <scope>NUCLEOTIDE SEQUENCE [LARGE SCALE GENOMIC DNA]</scope>
    <source>
        <strain evidence="8 9">DSM 21667</strain>
    </source>
</reference>
<dbReference type="PANTHER" id="PTHR30341">
    <property type="entry name" value="SODIUM ION/PROTON ANTIPORTER NHAA-RELATED"/>
    <property type="match status" value="1"/>
</dbReference>
<keyword evidence="6 7" id="KW-0739">Sodium transport</keyword>
<protein>
    <recommendedName>
        <fullName evidence="7">Na(+)/H(+) antiporter NhaA</fullName>
    </recommendedName>
    <alternativeName>
        <fullName evidence="7">Sodium/proton antiporter NhaA</fullName>
    </alternativeName>
</protein>
<comment type="caution">
    <text evidence="8">The sequence shown here is derived from an EMBL/GenBank/DDBJ whole genome shotgun (WGS) entry which is preliminary data.</text>
</comment>
<dbReference type="GO" id="GO:0005886">
    <property type="term" value="C:plasma membrane"/>
    <property type="evidence" value="ECO:0007669"/>
    <property type="project" value="UniProtKB-SubCell"/>
</dbReference>
<keyword evidence="7" id="KW-0915">Sodium</keyword>
<evidence type="ECO:0000256" key="1">
    <source>
        <dbReference type="ARBA" id="ARBA00004429"/>
    </source>
</evidence>
<sequence length="462" mass="48941">MVGPPRRSVVPVNQPRRASVKPRAHEVAERAFSAIERILHIEAMSGIVLLAAAAVALVWANSPFAESYHHLWHTELSVKLGSVEFSRPLHFWINDGLMTIFFLVVGMEIRREIHEGALSTWRAASLPIVAALGGVCVPALMYLAFNHDAQQSRGWAIPTATDIAFALGVLALLGRSIPSNVRVFLLALAIIDDIVAVLIIALFYSGGIDVSGLAIAAVAIAMVFSLQAIGVNSAAAYAIPSMLLWIGMLSSGAHPTLAGVILGLLTPATSRHSRQRTLDDASSALTALSREDQRENPDASLAKSVKRLRDLPRDILSPGTRMQIALHPWVAFVIMPLFALANAGVTLRGIDFAQPAAQAVAFGVCLALVLGKPLGVVAASWLAVRSGLCVLPAQVSWPGIWLVGLLAGIGFTMSIFIAMLAFRDEGLVSAAKVGVLVASILAASLGLAWGRISSRRRPTAAS</sequence>
<keyword evidence="5 7" id="KW-0472">Membrane</keyword>
<comment type="subcellular location">
    <subcellularLocation>
        <location evidence="1">Cell inner membrane</location>
        <topology evidence="1">Multi-pass membrane protein</topology>
    </subcellularLocation>
    <subcellularLocation>
        <location evidence="7">Cell membrane</location>
        <topology evidence="7">Multi-pass membrane protein</topology>
    </subcellularLocation>
</comment>
<feature type="transmembrane region" description="Helical" evidence="7">
    <location>
        <begin position="121"/>
        <end position="143"/>
    </location>
</feature>
<feature type="transmembrane region" description="Helical" evidence="7">
    <location>
        <begin position="326"/>
        <end position="347"/>
    </location>
</feature>
<gene>
    <name evidence="7" type="primary">nhaA</name>
    <name evidence="8" type="ORF">DFR29_10221</name>
</gene>
<feature type="transmembrane region" description="Helical" evidence="7">
    <location>
        <begin position="155"/>
        <end position="174"/>
    </location>
</feature>
<evidence type="ECO:0000256" key="4">
    <source>
        <dbReference type="ARBA" id="ARBA00022989"/>
    </source>
</evidence>
<evidence type="ECO:0000256" key="6">
    <source>
        <dbReference type="ARBA" id="ARBA00023201"/>
    </source>
</evidence>
<evidence type="ECO:0000313" key="8">
    <source>
        <dbReference type="EMBL" id="TDR47362.1"/>
    </source>
</evidence>
<feature type="transmembrane region" description="Helical" evidence="7">
    <location>
        <begin position="210"/>
        <end position="231"/>
    </location>
</feature>
<dbReference type="Pfam" id="PF06965">
    <property type="entry name" value="Na_H_antiport_1"/>
    <property type="match status" value="1"/>
</dbReference>
<feature type="transmembrane region" description="Helical" evidence="7">
    <location>
        <begin position="433"/>
        <end position="452"/>
    </location>
</feature>
<evidence type="ECO:0000256" key="5">
    <source>
        <dbReference type="ARBA" id="ARBA00023136"/>
    </source>
</evidence>
<dbReference type="OrthoDB" id="9808135at2"/>
<comment type="similarity">
    <text evidence="7">Belongs to the NhaA Na(+)/H(+) (TC 2.A.33) antiporter family.</text>
</comment>
<dbReference type="NCBIfam" id="TIGR00773">
    <property type="entry name" value="NhaA"/>
    <property type="match status" value="1"/>
</dbReference>
<dbReference type="Proteomes" id="UP000295293">
    <property type="component" value="Unassembled WGS sequence"/>
</dbReference>
<dbReference type="GO" id="GO:0015385">
    <property type="term" value="F:sodium:proton antiporter activity"/>
    <property type="evidence" value="ECO:0007669"/>
    <property type="project" value="UniProtKB-UniRule"/>
</dbReference>
<feature type="transmembrane region" description="Helical" evidence="7">
    <location>
        <begin position="399"/>
        <end position="421"/>
    </location>
</feature>
<keyword evidence="3 7" id="KW-0812">Transmembrane</keyword>